<protein>
    <submittedName>
        <fullName evidence="1">Uncharacterized protein</fullName>
    </submittedName>
</protein>
<sequence length="184" mass="21168">MERIKNLLQICQAQATSREYGLAISTHKTIESTIFMADVQDINVYLCDLFTSTGYNSLVEQVSFEPECANLLLEILQFFTRLFHKYSQHTSTFTPNVKVSESSFVCVLVNCKQEICCLIFFHHKSARVKETATFVLRQILQSCPTSIIQSPREGEELVENLLRELANKQSATSMFYWLLLIFFS</sequence>
<reference evidence="1 2" key="1">
    <citation type="submission" date="2019-07" db="EMBL/GenBank/DDBJ databases">
        <title>Annotation for the trematode Paragonimus westermani.</title>
        <authorList>
            <person name="Choi Y.-J."/>
        </authorList>
    </citation>
    <scope>NUCLEOTIDE SEQUENCE [LARGE SCALE GENOMIC DNA]</scope>
    <source>
        <strain evidence="1">180907_Pwestermani</strain>
    </source>
</reference>
<evidence type="ECO:0000313" key="2">
    <source>
        <dbReference type="Proteomes" id="UP000699462"/>
    </source>
</evidence>
<organism evidence="1 2">
    <name type="scientific">Paragonimus westermani</name>
    <dbReference type="NCBI Taxonomy" id="34504"/>
    <lineage>
        <taxon>Eukaryota</taxon>
        <taxon>Metazoa</taxon>
        <taxon>Spiralia</taxon>
        <taxon>Lophotrochozoa</taxon>
        <taxon>Platyhelminthes</taxon>
        <taxon>Trematoda</taxon>
        <taxon>Digenea</taxon>
        <taxon>Plagiorchiida</taxon>
        <taxon>Troglotremata</taxon>
        <taxon>Troglotrematidae</taxon>
        <taxon>Paragonimus</taxon>
    </lineage>
</organism>
<proteinExistence type="predicted"/>
<accession>A0A8T0DS18</accession>
<gene>
    <name evidence="1" type="ORF">P879_02153</name>
</gene>
<dbReference type="AlphaFoldDB" id="A0A8T0DS18"/>
<dbReference type="EMBL" id="JTDF01001168">
    <property type="protein sequence ID" value="KAF8570390.1"/>
    <property type="molecule type" value="Genomic_DNA"/>
</dbReference>
<keyword evidence="2" id="KW-1185">Reference proteome</keyword>
<name>A0A8T0DS18_9TREM</name>
<comment type="caution">
    <text evidence="1">The sequence shown here is derived from an EMBL/GenBank/DDBJ whole genome shotgun (WGS) entry which is preliminary data.</text>
</comment>
<evidence type="ECO:0000313" key="1">
    <source>
        <dbReference type="EMBL" id="KAF8570390.1"/>
    </source>
</evidence>
<dbReference type="Proteomes" id="UP000699462">
    <property type="component" value="Unassembled WGS sequence"/>
</dbReference>